<comment type="caution">
    <text evidence="2">The sequence shown here is derived from an EMBL/GenBank/DDBJ whole genome shotgun (WGS) entry which is preliminary data.</text>
</comment>
<evidence type="ECO:0000313" key="2">
    <source>
        <dbReference type="EMBL" id="KAK7032479.1"/>
    </source>
</evidence>
<dbReference type="EMBL" id="JAYKXP010000064">
    <property type="protein sequence ID" value="KAK7032479.1"/>
    <property type="molecule type" value="Genomic_DNA"/>
</dbReference>
<evidence type="ECO:0000256" key="1">
    <source>
        <dbReference type="SAM" id="MobiDB-lite"/>
    </source>
</evidence>
<keyword evidence="3" id="KW-1185">Reference proteome</keyword>
<reference evidence="2 3" key="1">
    <citation type="submission" date="2024-01" db="EMBL/GenBank/DDBJ databases">
        <title>A draft genome for a cacao thread blight-causing isolate of Paramarasmius palmivorus.</title>
        <authorList>
            <person name="Baruah I.K."/>
            <person name="Bukari Y."/>
            <person name="Amoako-Attah I."/>
            <person name="Meinhardt L.W."/>
            <person name="Bailey B.A."/>
            <person name="Cohen S.P."/>
        </authorList>
    </citation>
    <scope>NUCLEOTIDE SEQUENCE [LARGE SCALE GENOMIC DNA]</scope>
    <source>
        <strain evidence="2 3">GH-12</strain>
    </source>
</reference>
<gene>
    <name evidence="2" type="ORF">VNI00_013040</name>
</gene>
<feature type="region of interest" description="Disordered" evidence="1">
    <location>
        <begin position="55"/>
        <end position="89"/>
    </location>
</feature>
<dbReference type="AlphaFoldDB" id="A0AAW0C2P0"/>
<proteinExistence type="predicted"/>
<evidence type="ECO:0000313" key="3">
    <source>
        <dbReference type="Proteomes" id="UP001383192"/>
    </source>
</evidence>
<dbReference type="Proteomes" id="UP001383192">
    <property type="component" value="Unassembled WGS sequence"/>
</dbReference>
<name>A0AAW0C2P0_9AGAR</name>
<protein>
    <submittedName>
        <fullName evidence="2">Uncharacterized protein</fullName>
    </submittedName>
</protein>
<accession>A0AAW0C2P0</accession>
<organism evidence="2 3">
    <name type="scientific">Paramarasmius palmivorus</name>
    <dbReference type="NCBI Taxonomy" id="297713"/>
    <lineage>
        <taxon>Eukaryota</taxon>
        <taxon>Fungi</taxon>
        <taxon>Dikarya</taxon>
        <taxon>Basidiomycota</taxon>
        <taxon>Agaricomycotina</taxon>
        <taxon>Agaricomycetes</taxon>
        <taxon>Agaricomycetidae</taxon>
        <taxon>Agaricales</taxon>
        <taxon>Marasmiineae</taxon>
        <taxon>Marasmiaceae</taxon>
        <taxon>Paramarasmius</taxon>
    </lineage>
</organism>
<sequence length="89" mass="9858">MGDQISGIYPTIIIILVYMQRSISDNATVGKNLSNAHDANTNVRETHQISTLRFTPGQTDTNLTNIGPNSTVIDESSSQQKQENWRPNV</sequence>